<accession>A0A060HJR4</accession>
<dbReference type="GeneID" id="74947755"/>
<dbReference type="RefSeq" id="WP_075055471.1">
    <property type="nucleotide sequence ID" value="NZ_CP007536.1"/>
</dbReference>
<keyword evidence="1" id="KW-0808">Transferase</keyword>
<dbReference type="PANTHER" id="PTHR37171">
    <property type="entry name" value="SERINE/THREONINE-PROTEIN KINASE YRZF-RELATED"/>
    <property type="match status" value="1"/>
</dbReference>
<proteinExistence type="predicted"/>
<dbReference type="Proteomes" id="UP000027093">
    <property type="component" value="Chromosome"/>
</dbReference>
<name>A0A060HJR4_9ARCH</name>
<reference evidence="1 2" key="1">
    <citation type="journal article" date="2014" name="Int. J. Syst. Evol. Microbiol.">
        <title>Nitrososphaera viennensis gen. nov., sp. nov., an aerobic and mesophilic, ammonia-oxidizing archaeon from soil and a member of the archaeal phylum Thaumarchaeota.</title>
        <authorList>
            <person name="Stieglmeier M."/>
            <person name="Klingl A."/>
            <person name="Alves R.J."/>
            <person name="Rittmann S.K."/>
            <person name="Melcher M."/>
            <person name="Leisch N."/>
            <person name="Schleper C."/>
        </authorList>
    </citation>
    <scope>NUCLEOTIDE SEQUENCE [LARGE SCALE GENOMIC DNA]</scope>
    <source>
        <strain evidence="1">EN76</strain>
    </source>
</reference>
<protein>
    <submittedName>
        <fullName evidence="1">Putative Ser/Thr protein kinase</fullName>
    </submittedName>
</protein>
<dbReference type="InterPro" id="IPR052396">
    <property type="entry name" value="Meiotic_Drive_Suppr_Kinase"/>
</dbReference>
<keyword evidence="2" id="KW-1185">Reference proteome</keyword>
<dbReference type="GO" id="GO:0016301">
    <property type="term" value="F:kinase activity"/>
    <property type="evidence" value="ECO:0007669"/>
    <property type="project" value="UniProtKB-KW"/>
</dbReference>
<sequence>MSQQRASFSGELVLGSPELAKILTYPRGSDKEYAARLAELKGLGVTAVFAGGRTVIGGTSIAGKGCVGLVVRAKAHGKMCALKIRRMDANRPTMHDEVRYHKIANGAGVGPRLVGYSDNFMLMEFAEGATIAEWAQGEIDGKQASAVTRSALEQCYALDRAGLDHGELSHVDRHIIVSGVQAATTIIDFESASTERKASNVSAAGQSLLVSGAVASALARVLQVEKEAAIGALKKYKRDQTRENLDAILALVVVA</sequence>
<dbReference type="SUPFAM" id="SSF56112">
    <property type="entry name" value="Protein kinase-like (PK-like)"/>
    <property type="match status" value="1"/>
</dbReference>
<evidence type="ECO:0000313" key="1">
    <source>
        <dbReference type="EMBL" id="AIC16789.1"/>
    </source>
</evidence>
<dbReference type="EMBL" id="CP007536">
    <property type="protein sequence ID" value="AIC16789.1"/>
    <property type="molecule type" value="Genomic_DNA"/>
</dbReference>
<dbReference type="OrthoDB" id="86092at2157"/>
<keyword evidence="1" id="KW-0418">Kinase</keyword>
<dbReference type="HOGENOM" id="CLU_095575_0_0_2"/>
<dbReference type="KEGG" id="nvn:NVIE_025200"/>
<gene>
    <name evidence="1" type="ORF">NVIE_025200</name>
</gene>
<organism evidence="1 2">
    <name type="scientific">Nitrososphaera viennensis EN76</name>
    <dbReference type="NCBI Taxonomy" id="926571"/>
    <lineage>
        <taxon>Archaea</taxon>
        <taxon>Nitrososphaerota</taxon>
        <taxon>Nitrososphaeria</taxon>
        <taxon>Nitrososphaerales</taxon>
        <taxon>Nitrososphaeraceae</taxon>
        <taxon>Nitrososphaera</taxon>
    </lineage>
</organism>
<dbReference type="STRING" id="926571.NVIE_025200"/>
<dbReference type="AlphaFoldDB" id="A0A060HJR4"/>
<dbReference type="PANTHER" id="PTHR37171:SF1">
    <property type="entry name" value="SERINE_THREONINE-PROTEIN KINASE YRZF-RELATED"/>
    <property type="match status" value="1"/>
</dbReference>
<dbReference type="InterPro" id="IPR011009">
    <property type="entry name" value="Kinase-like_dom_sf"/>
</dbReference>
<evidence type="ECO:0000313" key="2">
    <source>
        <dbReference type="Proteomes" id="UP000027093"/>
    </source>
</evidence>